<keyword evidence="1" id="KW-1133">Transmembrane helix</keyword>
<name>A0A1Y6BP25_9BACT</name>
<keyword evidence="3" id="KW-1185">Reference proteome</keyword>
<keyword evidence="1" id="KW-0472">Membrane</keyword>
<accession>A0A1Y6BP25</accession>
<evidence type="ECO:0000313" key="3">
    <source>
        <dbReference type="Proteomes" id="UP000192907"/>
    </source>
</evidence>
<dbReference type="Proteomes" id="UP000192907">
    <property type="component" value="Unassembled WGS sequence"/>
</dbReference>
<reference evidence="3" key="1">
    <citation type="submission" date="2017-04" db="EMBL/GenBank/DDBJ databases">
        <authorList>
            <person name="Varghese N."/>
            <person name="Submissions S."/>
        </authorList>
    </citation>
    <scope>NUCLEOTIDE SEQUENCE [LARGE SCALE GENOMIC DNA]</scope>
    <source>
        <strain evidence="3">RKEM611</strain>
    </source>
</reference>
<organism evidence="2 3">
    <name type="scientific">Pseudobacteriovorax antillogorgiicola</name>
    <dbReference type="NCBI Taxonomy" id="1513793"/>
    <lineage>
        <taxon>Bacteria</taxon>
        <taxon>Pseudomonadati</taxon>
        <taxon>Bdellovibrionota</taxon>
        <taxon>Oligoflexia</taxon>
        <taxon>Oligoflexales</taxon>
        <taxon>Pseudobacteriovoracaceae</taxon>
        <taxon>Pseudobacteriovorax</taxon>
    </lineage>
</organism>
<evidence type="ECO:0000256" key="1">
    <source>
        <dbReference type="SAM" id="Phobius"/>
    </source>
</evidence>
<dbReference type="AlphaFoldDB" id="A0A1Y6BP25"/>
<feature type="transmembrane region" description="Helical" evidence="1">
    <location>
        <begin position="100"/>
        <end position="121"/>
    </location>
</feature>
<dbReference type="EMBL" id="FWZT01000007">
    <property type="protein sequence ID" value="SMF22017.1"/>
    <property type="molecule type" value="Genomic_DNA"/>
</dbReference>
<dbReference type="RefSeq" id="WP_132318373.1">
    <property type="nucleotide sequence ID" value="NZ_FWZT01000007.1"/>
</dbReference>
<protein>
    <recommendedName>
        <fullName evidence="4">GYF domain-containing protein</fullName>
    </recommendedName>
</protein>
<sequence>MSDKLYLIRVDMERFIGPVTLKEVRDSYRRMEFGLQDEIASSNKPWVAFDDLERVNRIYPELANLIKKEMLSGWGSTEPEPRTIPGAESLDSIHRRSLSLLIKSILFLVVAALIFLGVYVVREKKVHQLKMLFQDPTFAQALFYYGESYNPTFEAFMDRHRVDINRALKKRRSYLLWIPYVRAVSFAKNGSWEGLSAKKLRGKDAHFSPLDCSLDAWKDRWQKSRNQWTDFLEGKSLPQQDWAKVLLWDPRWIGQRVRHPYWIEPRNYYEACLKMAVKSLETSTDAESDLETKVVLSRLKWNLNHIDELSMLGEEEEYQMSGSLWVLSCIESSADSEAVAQCSESMSFGRDWKRLIGERQRLREARLMLANNSSLQGQKLEDFKSSIQNVPQRGFTTKFDYREEIKFFQLIIQNEGKLEQAEVKMRERSPSLRFLH</sequence>
<keyword evidence="1" id="KW-0812">Transmembrane</keyword>
<dbReference type="STRING" id="1513793.SAMN06296036_107152"/>
<evidence type="ECO:0008006" key="4">
    <source>
        <dbReference type="Google" id="ProtNLM"/>
    </source>
</evidence>
<proteinExistence type="predicted"/>
<gene>
    <name evidence="2" type="ORF">SAMN06296036_107152</name>
</gene>
<dbReference type="OrthoDB" id="6490254at2"/>
<evidence type="ECO:0000313" key="2">
    <source>
        <dbReference type="EMBL" id="SMF22017.1"/>
    </source>
</evidence>